<evidence type="ECO:0000256" key="2">
    <source>
        <dbReference type="ARBA" id="ARBA00004752"/>
    </source>
</evidence>
<dbReference type="GO" id="GO:0071555">
    <property type="term" value="P:cell wall organization"/>
    <property type="evidence" value="ECO:0007669"/>
    <property type="project" value="UniProtKB-KW"/>
</dbReference>
<sequence length="453" mass="49484">MRKIFTTVIVLLSMLTVNTPMVFASTDVPNIVAETGVLIDAKTGTVLYNKEMDKQEEPASTTKMITGLLAIENLDLDQVLTIDAETPFTEGSRIYLLEGERITVNDLLYALFLESANDSAVAFAKEMGGSIDNFAVMMNEKAKELGAKNTNFVNPNGLHCEGHLTTAYDLAMIAKGAMQNETFRQFVSTYKHTVPATNKQDTRYFYNTNRLLYDTKTKVSANGVLRAAKYEGVIGIKTGYTSKAGGCLVAGAERDGTELIAVVLKSTDKGRFGDSIALLDWGFENYKSIRTIKEGADLGSIKVTHGKEKEVGLAAKTDGYATLSSDEKSSDLTKVLKLDEKVTAPVKKGQKVGTVDFFKGSTLMSSVDVVAADAVEKGGLLSALSMSSGKVGKPYVIMVALSTVAAAAVASLMTIRYNNIQRRKKRRTERAIKIAMEREMNQVYYKRSKYMDR</sequence>
<keyword evidence="5 19" id="KW-0121">Carboxypeptidase</keyword>
<keyword evidence="11" id="KW-0961">Cell wall biogenesis/degradation</keyword>
<evidence type="ECO:0000313" key="20">
    <source>
        <dbReference type="Proteomes" id="UP000664545"/>
    </source>
</evidence>
<dbReference type="Pfam" id="PF00768">
    <property type="entry name" value="Peptidase_S11"/>
    <property type="match status" value="1"/>
</dbReference>
<dbReference type="PANTHER" id="PTHR21581">
    <property type="entry name" value="D-ALANYL-D-ALANINE CARBOXYPEPTIDASE"/>
    <property type="match status" value="1"/>
</dbReference>
<evidence type="ECO:0000256" key="1">
    <source>
        <dbReference type="ARBA" id="ARBA00003217"/>
    </source>
</evidence>
<dbReference type="SUPFAM" id="SSF69189">
    <property type="entry name" value="Penicillin-binding protein associated domain"/>
    <property type="match status" value="1"/>
</dbReference>
<organism evidence="19 20">
    <name type="scientific">Clostridium aminobutyricum</name>
    <dbReference type="NCBI Taxonomy" id="33953"/>
    <lineage>
        <taxon>Bacteria</taxon>
        <taxon>Bacillati</taxon>
        <taxon>Bacillota</taxon>
        <taxon>Clostridia</taxon>
        <taxon>Eubacteriales</taxon>
        <taxon>Clostridiaceae</taxon>
        <taxon>Clostridium</taxon>
    </lineage>
</organism>
<evidence type="ECO:0000256" key="9">
    <source>
        <dbReference type="ARBA" id="ARBA00022960"/>
    </source>
</evidence>
<evidence type="ECO:0000256" key="17">
    <source>
        <dbReference type="SAM" id="SignalP"/>
    </source>
</evidence>
<evidence type="ECO:0000256" key="10">
    <source>
        <dbReference type="ARBA" id="ARBA00022984"/>
    </source>
</evidence>
<gene>
    <name evidence="19" type="ORF">JYB65_10440</name>
</gene>
<keyword evidence="16" id="KW-1133">Transmembrane helix</keyword>
<dbReference type="Gene3D" id="3.40.710.10">
    <property type="entry name" value="DD-peptidase/beta-lactamase superfamily"/>
    <property type="match status" value="1"/>
</dbReference>
<comment type="similarity">
    <text evidence="3 15">Belongs to the peptidase S11 family.</text>
</comment>
<comment type="function">
    <text evidence="1">Removes C-terminal D-alanyl residues from sugar-peptide cell wall precursors.</text>
</comment>
<keyword evidence="10" id="KW-0573">Peptidoglycan synthesis</keyword>
<dbReference type="PRINTS" id="PR00725">
    <property type="entry name" value="DADACBPTASE1"/>
</dbReference>
<dbReference type="GO" id="GO:0009252">
    <property type="term" value="P:peptidoglycan biosynthetic process"/>
    <property type="evidence" value="ECO:0007669"/>
    <property type="project" value="UniProtKB-KW"/>
</dbReference>
<evidence type="ECO:0000256" key="7">
    <source>
        <dbReference type="ARBA" id="ARBA00022729"/>
    </source>
</evidence>
<dbReference type="Pfam" id="PF07943">
    <property type="entry name" value="PBP5_C"/>
    <property type="match status" value="1"/>
</dbReference>
<dbReference type="InterPro" id="IPR018044">
    <property type="entry name" value="Peptidase_S11"/>
</dbReference>
<dbReference type="InterPro" id="IPR012907">
    <property type="entry name" value="Peptidase_S11_C"/>
</dbReference>
<evidence type="ECO:0000256" key="4">
    <source>
        <dbReference type="ARBA" id="ARBA00012448"/>
    </source>
</evidence>
<dbReference type="RefSeq" id="WP_206582617.1">
    <property type="nucleotide sequence ID" value="NZ_JAFJZZ010000004.1"/>
</dbReference>
<dbReference type="SMART" id="SM00936">
    <property type="entry name" value="PBP5_C"/>
    <property type="match status" value="1"/>
</dbReference>
<protein>
    <recommendedName>
        <fullName evidence="4">serine-type D-Ala-D-Ala carboxypeptidase</fullName>
        <ecNumber evidence="4">3.4.16.4</ecNumber>
    </recommendedName>
</protein>
<evidence type="ECO:0000256" key="8">
    <source>
        <dbReference type="ARBA" id="ARBA00022801"/>
    </source>
</evidence>
<keyword evidence="20" id="KW-1185">Reference proteome</keyword>
<feature type="binding site" evidence="14">
    <location>
        <position position="237"/>
    </location>
    <ligand>
        <name>substrate</name>
    </ligand>
</feature>
<dbReference type="InterPro" id="IPR001967">
    <property type="entry name" value="Peptidase_S11_N"/>
</dbReference>
<reference evidence="19" key="1">
    <citation type="submission" date="2021-02" db="EMBL/GenBank/DDBJ databases">
        <title>Abyssanaerobacter marinus gen.nov., sp., nov, anaerobic bacterium isolated from the Onnuri vent field of Indian Ocean and suggestion of Mogibacteriaceae fam. nov., and proposal of reclassification of ambiguous this family's genus member.</title>
        <authorList>
            <person name="Kim Y.J."/>
            <person name="Yang J.-A."/>
        </authorList>
    </citation>
    <scope>NUCLEOTIDE SEQUENCE</scope>
    <source>
        <strain evidence="19">DSM 2634</strain>
    </source>
</reference>
<feature type="signal peptide" evidence="17">
    <location>
        <begin position="1"/>
        <end position="24"/>
    </location>
</feature>
<evidence type="ECO:0000256" key="13">
    <source>
        <dbReference type="PIRSR" id="PIRSR618044-1"/>
    </source>
</evidence>
<dbReference type="Proteomes" id="UP000664545">
    <property type="component" value="Unassembled WGS sequence"/>
</dbReference>
<feature type="active site" evidence="13">
    <location>
        <position position="115"/>
    </location>
</feature>
<feature type="chain" id="PRO_5037590184" description="serine-type D-Ala-D-Ala carboxypeptidase" evidence="17">
    <location>
        <begin position="25"/>
        <end position="453"/>
    </location>
</feature>
<evidence type="ECO:0000256" key="11">
    <source>
        <dbReference type="ARBA" id="ARBA00023316"/>
    </source>
</evidence>
<evidence type="ECO:0000256" key="6">
    <source>
        <dbReference type="ARBA" id="ARBA00022670"/>
    </source>
</evidence>
<feature type="transmembrane region" description="Helical" evidence="16">
    <location>
        <begin position="395"/>
        <end position="417"/>
    </location>
</feature>
<evidence type="ECO:0000259" key="18">
    <source>
        <dbReference type="SMART" id="SM00936"/>
    </source>
</evidence>
<dbReference type="EC" id="3.4.16.4" evidence="4"/>
<evidence type="ECO:0000256" key="5">
    <source>
        <dbReference type="ARBA" id="ARBA00022645"/>
    </source>
</evidence>
<dbReference type="SUPFAM" id="SSF56601">
    <property type="entry name" value="beta-lactamase/transpeptidase-like"/>
    <property type="match status" value="1"/>
</dbReference>
<dbReference type="InterPro" id="IPR037167">
    <property type="entry name" value="Peptidase_S11_C_sf"/>
</dbReference>
<dbReference type="Gene3D" id="2.60.410.10">
    <property type="entry name" value="D-Ala-D-Ala carboxypeptidase, C-terminal domain"/>
    <property type="match status" value="1"/>
</dbReference>
<evidence type="ECO:0000256" key="16">
    <source>
        <dbReference type="SAM" id="Phobius"/>
    </source>
</evidence>
<comment type="caution">
    <text evidence="19">The sequence shown here is derived from an EMBL/GenBank/DDBJ whole genome shotgun (WGS) entry which is preliminary data.</text>
</comment>
<dbReference type="GO" id="GO:0006508">
    <property type="term" value="P:proteolysis"/>
    <property type="evidence" value="ECO:0007669"/>
    <property type="project" value="UniProtKB-KW"/>
</dbReference>
<feature type="domain" description="Peptidase S11 D-Ala-D-Ala carboxypeptidase A C-terminal" evidence="18">
    <location>
        <begin position="286"/>
        <end position="377"/>
    </location>
</feature>
<dbReference type="GO" id="GO:0008360">
    <property type="term" value="P:regulation of cell shape"/>
    <property type="evidence" value="ECO:0007669"/>
    <property type="project" value="UniProtKB-KW"/>
</dbReference>
<evidence type="ECO:0000256" key="14">
    <source>
        <dbReference type="PIRSR" id="PIRSR618044-2"/>
    </source>
</evidence>
<dbReference type="EMBL" id="JAFJZZ010000004">
    <property type="protein sequence ID" value="MBN7773781.1"/>
    <property type="molecule type" value="Genomic_DNA"/>
</dbReference>
<comment type="pathway">
    <text evidence="2">Cell wall biogenesis; peptidoglycan biosynthesis.</text>
</comment>
<feature type="active site" description="Proton acceptor" evidence="13">
    <location>
        <position position="63"/>
    </location>
</feature>
<evidence type="ECO:0000313" key="19">
    <source>
        <dbReference type="EMBL" id="MBN7773781.1"/>
    </source>
</evidence>
<name>A0A939D9S0_CLOAM</name>
<evidence type="ECO:0000256" key="3">
    <source>
        <dbReference type="ARBA" id="ARBA00007164"/>
    </source>
</evidence>
<keyword evidence="16" id="KW-0812">Transmembrane</keyword>
<proteinExistence type="inferred from homology"/>
<dbReference type="AlphaFoldDB" id="A0A939D9S0"/>
<keyword evidence="6" id="KW-0645">Protease</keyword>
<keyword evidence="7 17" id="KW-0732">Signal</keyword>
<keyword evidence="16" id="KW-0472">Membrane</keyword>
<comment type="catalytic activity">
    <reaction evidence="12">
        <text>Preferential cleavage: (Ac)2-L-Lys-D-Ala-|-D-Ala. Also transpeptidation of peptidyl-alanyl moieties that are N-acyl substituents of D-alanine.</text>
        <dbReference type="EC" id="3.4.16.4"/>
    </reaction>
</comment>
<evidence type="ECO:0000256" key="15">
    <source>
        <dbReference type="RuleBase" id="RU004016"/>
    </source>
</evidence>
<feature type="active site" description="Acyl-ester intermediate" evidence="13">
    <location>
        <position position="60"/>
    </location>
</feature>
<dbReference type="InterPro" id="IPR012338">
    <property type="entry name" value="Beta-lactam/transpept-like"/>
</dbReference>
<keyword evidence="8" id="KW-0378">Hydrolase</keyword>
<dbReference type="PANTHER" id="PTHR21581:SF33">
    <property type="entry name" value="D-ALANYL-D-ALANINE CARBOXYPEPTIDASE DACB"/>
    <property type="match status" value="1"/>
</dbReference>
<keyword evidence="9" id="KW-0133">Cell shape</keyword>
<dbReference type="GO" id="GO:0009002">
    <property type="term" value="F:serine-type D-Ala-D-Ala carboxypeptidase activity"/>
    <property type="evidence" value="ECO:0007669"/>
    <property type="project" value="UniProtKB-EC"/>
</dbReference>
<accession>A0A939D9S0</accession>
<evidence type="ECO:0000256" key="12">
    <source>
        <dbReference type="ARBA" id="ARBA00034000"/>
    </source>
</evidence>
<dbReference type="InterPro" id="IPR015956">
    <property type="entry name" value="Peniciliin-bd_prot_C_sf"/>
</dbReference>